<feature type="region of interest" description="Disordered" evidence="1">
    <location>
        <begin position="307"/>
        <end position="404"/>
    </location>
</feature>
<feature type="compositionally biased region" description="Polar residues" evidence="1">
    <location>
        <begin position="374"/>
        <end position="387"/>
    </location>
</feature>
<evidence type="ECO:0000256" key="1">
    <source>
        <dbReference type="SAM" id="MobiDB-lite"/>
    </source>
</evidence>
<reference evidence="3" key="1">
    <citation type="submission" date="2025-08" db="UniProtKB">
        <authorList>
            <consortium name="RefSeq"/>
        </authorList>
    </citation>
    <scope>IDENTIFICATION</scope>
</reference>
<dbReference type="GeneID" id="101861306"/>
<proteinExistence type="predicted"/>
<evidence type="ECO:0000313" key="2">
    <source>
        <dbReference type="Proteomes" id="UP000694888"/>
    </source>
</evidence>
<keyword evidence="2" id="KW-1185">Reference proteome</keyword>
<name>A0ABM1A6F5_APLCA</name>
<protein>
    <submittedName>
        <fullName evidence="3">Uncharacterized protein LOC101861306</fullName>
    </submittedName>
</protein>
<feature type="compositionally biased region" description="Basic and acidic residues" evidence="1">
    <location>
        <begin position="307"/>
        <end position="316"/>
    </location>
</feature>
<feature type="compositionally biased region" description="Basic and acidic residues" evidence="1">
    <location>
        <begin position="283"/>
        <end position="294"/>
    </location>
</feature>
<sequence length="424" mass="47758">MTKVKTILKEFCSAKDILAINRLGLLSKDEERESQPVPWRHRLHRKERRELVRSEMRMSLRPSGRLSTRDKAKAVSEARAPQHSRMGEHLIHINSKGGTTRGGEMSRLSHEQKRTEQQLHQVKRNFLQQSQCLNREPLIVVERPASAKVKSRATVIKKRGIDPDVISMPSYMRPLKCHSRTPSTLTTIEAFTVETRRKKNMWEEAMEDKEDLKFKCTARPSARLTPHEIQQLKVGYTLHKPTQESIAESKLASEKTTRQKSARRPKSSPGDARSTSPVFITELRPKSPTPEEKSAFSAISKSVSFLDKHSENEKPKSQSFPFASSFRYRDNMKPQSAGAATGSRGKKSAAAKSSSMYGREGSVSADAGARGRQGSKSSTLTRSTYRGDSSGKKSLKYETGITDRSFKRKDGKKKDFLAVILDDE</sequence>
<gene>
    <name evidence="3" type="primary">LOC101861306</name>
</gene>
<accession>A0ABM1A6F5</accession>
<organism evidence="2 3">
    <name type="scientific">Aplysia californica</name>
    <name type="common">California sea hare</name>
    <dbReference type="NCBI Taxonomy" id="6500"/>
    <lineage>
        <taxon>Eukaryota</taxon>
        <taxon>Metazoa</taxon>
        <taxon>Spiralia</taxon>
        <taxon>Lophotrochozoa</taxon>
        <taxon>Mollusca</taxon>
        <taxon>Gastropoda</taxon>
        <taxon>Heterobranchia</taxon>
        <taxon>Euthyneura</taxon>
        <taxon>Tectipleura</taxon>
        <taxon>Aplysiida</taxon>
        <taxon>Aplysioidea</taxon>
        <taxon>Aplysiidae</taxon>
        <taxon>Aplysia</taxon>
    </lineage>
</organism>
<evidence type="ECO:0000313" key="3">
    <source>
        <dbReference type="RefSeq" id="XP_012941711.1"/>
    </source>
</evidence>
<dbReference type="RefSeq" id="XP_012941711.1">
    <property type="nucleotide sequence ID" value="XM_013086257.2"/>
</dbReference>
<dbReference type="Proteomes" id="UP000694888">
    <property type="component" value="Unplaced"/>
</dbReference>
<feature type="region of interest" description="Disordered" evidence="1">
    <location>
        <begin position="243"/>
        <end position="295"/>
    </location>
</feature>